<dbReference type="AlphaFoldDB" id="A0A080YUI2"/>
<reference evidence="1" key="1">
    <citation type="journal article" date="2014" name="Science">
        <title>Structural and functional partitioning of bread wheat chromosome 3B.</title>
        <authorList>
            <person name="Choulet F."/>
            <person name="Alberti A."/>
            <person name="Theil S."/>
            <person name="Glover N."/>
            <person name="Barbe V."/>
            <person name="Daron J."/>
            <person name="Pingault L."/>
            <person name="Sourdille P."/>
            <person name="Couloux A."/>
            <person name="Paux E."/>
            <person name="Leroy P."/>
            <person name="Mangenot S."/>
            <person name="Guilhot N."/>
            <person name="Le Gouis J."/>
            <person name="Balfourier F."/>
            <person name="Alaux M."/>
            <person name="Jamilloux V."/>
            <person name="Poulain J."/>
            <person name="Durand C."/>
            <person name="Bellec A."/>
            <person name="Gaspin C."/>
            <person name="Safar J."/>
            <person name="Dolezel J."/>
            <person name="Rogers J."/>
            <person name="Vandepoele K."/>
            <person name="Aury J.M."/>
            <person name="Mayer K."/>
            <person name="Berges H."/>
            <person name="Quesneville H."/>
            <person name="Wincker P."/>
            <person name="Feuillet C."/>
        </authorList>
    </citation>
    <scope>NUCLEOTIDE SEQUENCE</scope>
</reference>
<accession>A0A080YUI2</accession>
<organism evidence="1">
    <name type="scientific">Triticum aestivum</name>
    <name type="common">Wheat</name>
    <dbReference type="NCBI Taxonomy" id="4565"/>
    <lineage>
        <taxon>Eukaryota</taxon>
        <taxon>Viridiplantae</taxon>
        <taxon>Streptophyta</taxon>
        <taxon>Embryophyta</taxon>
        <taxon>Tracheophyta</taxon>
        <taxon>Spermatophyta</taxon>
        <taxon>Magnoliopsida</taxon>
        <taxon>Liliopsida</taxon>
        <taxon>Poales</taxon>
        <taxon>Poaceae</taxon>
        <taxon>BOP clade</taxon>
        <taxon>Pooideae</taxon>
        <taxon>Triticodae</taxon>
        <taxon>Triticeae</taxon>
        <taxon>Triticinae</taxon>
        <taxon>Triticum</taxon>
    </lineage>
</organism>
<evidence type="ECO:0000313" key="1">
    <source>
        <dbReference type="EMBL" id="CDM87062.1"/>
    </source>
</evidence>
<proteinExistence type="predicted"/>
<evidence type="ECO:0008006" key="2">
    <source>
        <dbReference type="Google" id="ProtNLM"/>
    </source>
</evidence>
<protein>
    <recommendedName>
        <fullName evidence="2">BED-type domain-containing protein</fullName>
    </recommendedName>
</protein>
<dbReference type="PANTHER" id="PTHR46951">
    <property type="entry name" value="BED-TYPE DOMAIN-CONTAINING PROTEIN"/>
    <property type="match status" value="1"/>
</dbReference>
<dbReference type="HOGENOM" id="CLU_1285306_0_0_1"/>
<sequence>MAGVGRGMGRGSGDGDGGLRTVGVVAGVHIPFPDQEAILAYHGRGHGSGSATIPVGRSSGGQATGFLDDINRSGFATGVARQGGISRGPEVPLPIKEPTKGNANDVTNIWCHGKSLEGQAWECGYCALLRHGGGATRFKQHIAGLGPHVFSCMNAPHHVVAIFRKAIPEGEARRRTSKEGKKRVVDEMKMMRYSSRPYEIHYVEIMGEPALLKEV</sequence>
<dbReference type="PANTHER" id="PTHR46951:SF2">
    <property type="entry name" value="BED-TYPE DOMAIN-CONTAINING PROTEIN"/>
    <property type="match status" value="1"/>
</dbReference>
<dbReference type="EMBL" id="HG670306">
    <property type="protein sequence ID" value="CDM87062.1"/>
    <property type="molecule type" value="Genomic_DNA"/>
</dbReference>
<name>A0A080YUI2_WHEAT</name>
<gene>
    <name evidence="1" type="ORF">TRAES_3BF074300020CFD_c1</name>
</gene>